<proteinExistence type="predicted"/>
<keyword evidence="3" id="KW-1185">Reference proteome</keyword>
<evidence type="ECO:0000313" key="3">
    <source>
        <dbReference type="Proteomes" id="UP001066276"/>
    </source>
</evidence>
<gene>
    <name evidence="2" type="ORF">NDU88_001401</name>
</gene>
<feature type="compositionally biased region" description="Basic and acidic residues" evidence="1">
    <location>
        <begin position="34"/>
        <end position="45"/>
    </location>
</feature>
<reference evidence="2" key="1">
    <citation type="journal article" date="2022" name="bioRxiv">
        <title>Sequencing and chromosome-scale assembly of the giantPleurodeles waltlgenome.</title>
        <authorList>
            <person name="Brown T."/>
            <person name="Elewa A."/>
            <person name="Iarovenko S."/>
            <person name="Subramanian E."/>
            <person name="Araus A.J."/>
            <person name="Petzold A."/>
            <person name="Susuki M."/>
            <person name="Suzuki K.-i.T."/>
            <person name="Hayashi T."/>
            <person name="Toyoda A."/>
            <person name="Oliveira C."/>
            <person name="Osipova E."/>
            <person name="Leigh N.D."/>
            <person name="Simon A."/>
            <person name="Yun M.H."/>
        </authorList>
    </citation>
    <scope>NUCLEOTIDE SEQUENCE</scope>
    <source>
        <strain evidence="2">20211129_DDA</strain>
        <tissue evidence="2">Liver</tissue>
    </source>
</reference>
<comment type="caution">
    <text evidence="2">The sequence shown here is derived from an EMBL/GenBank/DDBJ whole genome shotgun (WGS) entry which is preliminary data.</text>
</comment>
<feature type="region of interest" description="Disordered" evidence="1">
    <location>
        <begin position="1"/>
        <end position="55"/>
    </location>
</feature>
<dbReference type="AlphaFoldDB" id="A0AAV7Q468"/>
<dbReference type="Proteomes" id="UP001066276">
    <property type="component" value="Chromosome 6"/>
</dbReference>
<dbReference type="EMBL" id="JANPWB010000010">
    <property type="protein sequence ID" value="KAJ1134955.1"/>
    <property type="molecule type" value="Genomic_DNA"/>
</dbReference>
<evidence type="ECO:0000256" key="1">
    <source>
        <dbReference type="SAM" id="MobiDB-lite"/>
    </source>
</evidence>
<organism evidence="2 3">
    <name type="scientific">Pleurodeles waltl</name>
    <name type="common">Iberian ribbed newt</name>
    <dbReference type="NCBI Taxonomy" id="8319"/>
    <lineage>
        <taxon>Eukaryota</taxon>
        <taxon>Metazoa</taxon>
        <taxon>Chordata</taxon>
        <taxon>Craniata</taxon>
        <taxon>Vertebrata</taxon>
        <taxon>Euteleostomi</taxon>
        <taxon>Amphibia</taxon>
        <taxon>Batrachia</taxon>
        <taxon>Caudata</taxon>
        <taxon>Salamandroidea</taxon>
        <taxon>Salamandridae</taxon>
        <taxon>Pleurodelinae</taxon>
        <taxon>Pleurodeles</taxon>
    </lineage>
</organism>
<evidence type="ECO:0000313" key="2">
    <source>
        <dbReference type="EMBL" id="KAJ1134955.1"/>
    </source>
</evidence>
<protein>
    <submittedName>
        <fullName evidence="2">Uncharacterized protein</fullName>
    </submittedName>
</protein>
<sequence length="106" mass="11528">MPPGYPSASVFSDEAAASGGARLHKPNWVLNGGQKKDQRHAENRRTPSFQSDFDLADGPTGRIVVSEDGTLRAEPNYLATRNPISLLTLKQETHRGEEDGRSDSHG</sequence>
<accession>A0AAV7Q468</accession>
<name>A0AAV7Q468_PLEWA</name>